<dbReference type="HOGENOM" id="CLU_2516021_0_0_1"/>
<proteinExistence type="predicted"/>
<dbReference type="EnsemblPlants" id="KEH38508">
    <property type="protein sequence ID" value="KEH38508"/>
    <property type="gene ID" value="MTR_2g072810"/>
</dbReference>
<feature type="region of interest" description="Disordered" evidence="1">
    <location>
        <begin position="1"/>
        <end position="39"/>
    </location>
</feature>
<gene>
    <name evidence="2" type="ordered locus">MTR_2g072810</name>
</gene>
<feature type="compositionally biased region" description="Basic and acidic residues" evidence="1">
    <location>
        <begin position="15"/>
        <end position="33"/>
    </location>
</feature>
<evidence type="ECO:0000313" key="2">
    <source>
        <dbReference type="EMBL" id="KEH38508.1"/>
    </source>
</evidence>
<reference evidence="3" key="3">
    <citation type="submission" date="2015-04" db="UniProtKB">
        <authorList>
            <consortium name="EnsemblPlants"/>
        </authorList>
    </citation>
    <scope>IDENTIFICATION</scope>
    <source>
        <strain evidence="3">cv. Jemalong A17</strain>
    </source>
</reference>
<sequence>MMAANGRASAANDGELEREINRKQKREGERDKPSALLATLSPSGGVERLLGGAAVGARAVLWRSNQSVAAAAIKSTDSRKKGYGV</sequence>
<evidence type="ECO:0000313" key="4">
    <source>
        <dbReference type="Proteomes" id="UP000002051"/>
    </source>
</evidence>
<reference evidence="2 4" key="1">
    <citation type="journal article" date="2011" name="Nature">
        <title>The Medicago genome provides insight into the evolution of rhizobial symbioses.</title>
        <authorList>
            <person name="Young N.D."/>
            <person name="Debelle F."/>
            <person name="Oldroyd G.E."/>
            <person name="Geurts R."/>
            <person name="Cannon S.B."/>
            <person name="Udvardi M.K."/>
            <person name="Benedito V.A."/>
            <person name="Mayer K.F."/>
            <person name="Gouzy J."/>
            <person name="Schoof H."/>
            <person name="Van de Peer Y."/>
            <person name="Proost S."/>
            <person name="Cook D.R."/>
            <person name="Meyers B.C."/>
            <person name="Spannagl M."/>
            <person name="Cheung F."/>
            <person name="De Mita S."/>
            <person name="Krishnakumar V."/>
            <person name="Gundlach H."/>
            <person name="Zhou S."/>
            <person name="Mudge J."/>
            <person name="Bharti A.K."/>
            <person name="Murray J.D."/>
            <person name="Naoumkina M.A."/>
            <person name="Rosen B."/>
            <person name="Silverstein K.A."/>
            <person name="Tang H."/>
            <person name="Rombauts S."/>
            <person name="Zhao P.X."/>
            <person name="Zhou P."/>
            <person name="Barbe V."/>
            <person name="Bardou P."/>
            <person name="Bechner M."/>
            <person name="Bellec A."/>
            <person name="Berger A."/>
            <person name="Berges H."/>
            <person name="Bidwell S."/>
            <person name="Bisseling T."/>
            <person name="Choisne N."/>
            <person name="Couloux A."/>
            <person name="Denny R."/>
            <person name="Deshpande S."/>
            <person name="Dai X."/>
            <person name="Doyle J.J."/>
            <person name="Dudez A.M."/>
            <person name="Farmer A.D."/>
            <person name="Fouteau S."/>
            <person name="Franken C."/>
            <person name="Gibelin C."/>
            <person name="Gish J."/>
            <person name="Goldstein S."/>
            <person name="Gonzalez A.J."/>
            <person name="Green P.J."/>
            <person name="Hallab A."/>
            <person name="Hartog M."/>
            <person name="Hua A."/>
            <person name="Humphray S.J."/>
            <person name="Jeong D.H."/>
            <person name="Jing Y."/>
            <person name="Jocker A."/>
            <person name="Kenton S.M."/>
            <person name="Kim D.J."/>
            <person name="Klee K."/>
            <person name="Lai H."/>
            <person name="Lang C."/>
            <person name="Lin S."/>
            <person name="Macmil S.L."/>
            <person name="Magdelenat G."/>
            <person name="Matthews L."/>
            <person name="McCorrison J."/>
            <person name="Monaghan E.L."/>
            <person name="Mun J.H."/>
            <person name="Najar F.Z."/>
            <person name="Nicholson C."/>
            <person name="Noirot C."/>
            <person name="O'Bleness M."/>
            <person name="Paule C.R."/>
            <person name="Poulain J."/>
            <person name="Prion F."/>
            <person name="Qin B."/>
            <person name="Qu C."/>
            <person name="Retzel E.F."/>
            <person name="Riddle C."/>
            <person name="Sallet E."/>
            <person name="Samain S."/>
            <person name="Samson N."/>
            <person name="Sanders I."/>
            <person name="Saurat O."/>
            <person name="Scarpelli C."/>
            <person name="Schiex T."/>
            <person name="Segurens B."/>
            <person name="Severin A.J."/>
            <person name="Sherrier D.J."/>
            <person name="Shi R."/>
            <person name="Sims S."/>
            <person name="Singer S.R."/>
            <person name="Sinharoy S."/>
            <person name="Sterck L."/>
            <person name="Viollet A."/>
            <person name="Wang B.B."/>
            <person name="Wang K."/>
            <person name="Wang M."/>
            <person name="Wang X."/>
            <person name="Warfsmann J."/>
            <person name="Weissenbach J."/>
            <person name="White D.D."/>
            <person name="White J.D."/>
            <person name="Wiley G.B."/>
            <person name="Wincker P."/>
            <person name="Xing Y."/>
            <person name="Yang L."/>
            <person name="Yao Z."/>
            <person name="Ying F."/>
            <person name="Zhai J."/>
            <person name="Zhou L."/>
            <person name="Zuber A."/>
            <person name="Denarie J."/>
            <person name="Dixon R.A."/>
            <person name="May G.D."/>
            <person name="Schwartz D.C."/>
            <person name="Rogers J."/>
            <person name="Quetier F."/>
            <person name="Town C.D."/>
            <person name="Roe B.A."/>
        </authorList>
    </citation>
    <scope>NUCLEOTIDE SEQUENCE [LARGE SCALE GENOMIC DNA]</scope>
    <source>
        <strain evidence="2">A17</strain>
        <strain evidence="3 4">cv. Jemalong A17</strain>
    </source>
</reference>
<organism evidence="2 4">
    <name type="scientific">Medicago truncatula</name>
    <name type="common">Barrel medic</name>
    <name type="synonym">Medicago tribuloides</name>
    <dbReference type="NCBI Taxonomy" id="3880"/>
    <lineage>
        <taxon>Eukaryota</taxon>
        <taxon>Viridiplantae</taxon>
        <taxon>Streptophyta</taxon>
        <taxon>Embryophyta</taxon>
        <taxon>Tracheophyta</taxon>
        <taxon>Spermatophyta</taxon>
        <taxon>Magnoliopsida</taxon>
        <taxon>eudicotyledons</taxon>
        <taxon>Gunneridae</taxon>
        <taxon>Pentapetalae</taxon>
        <taxon>rosids</taxon>
        <taxon>fabids</taxon>
        <taxon>Fabales</taxon>
        <taxon>Fabaceae</taxon>
        <taxon>Papilionoideae</taxon>
        <taxon>50 kb inversion clade</taxon>
        <taxon>NPAAA clade</taxon>
        <taxon>Hologalegina</taxon>
        <taxon>IRL clade</taxon>
        <taxon>Trifolieae</taxon>
        <taxon>Medicago</taxon>
    </lineage>
</organism>
<reference evidence="2 4" key="2">
    <citation type="journal article" date="2014" name="BMC Genomics">
        <title>An improved genome release (version Mt4.0) for the model legume Medicago truncatula.</title>
        <authorList>
            <person name="Tang H."/>
            <person name="Krishnakumar V."/>
            <person name="Bidwell S."/>
            <person name="Rosen B."/>
            <person name="Chan A."/>
            <person name="Zhou S."/>
            <person name="Gentzbittel L."/>
            <person name="Childs K.L."/>
            <person name="Yandell M."/>
            <person name="Gundlach H."/>
            <person name="Mayer K.F."/>
            <person name="Schwartz D.C."/>
            <person name="Town C.D."/>
        </authorList>
    </citation>
    <scope>GENOME REANNOTATION</scope>
    <source>
        <strain evidence="2">A17</strain>
        <strain evidence="3 4">cv. Jemalong A17</strain>
    </source>
</reference>
<dbReference type="AlphaFoldDB" id="A0A072VAR1"/>
<evidence type="ECO:0000313" key="3">
    <source>
        <dbReference type="EnsemblPlants" id="KEH38508"/>
    </source>
</evidence>
<keyword evidence="4" id="KW-1185">Reference proteome</keyword>
<dbReference type="Proteomes" id="UP000002051">
    <property type="component" value="Chromosome 2"/>
</dbReference>
<evidence type="ECO:0000256" key="1">
    <source>
        <dbReference type="SAM" id="MobiDB-lite"/>
    </source>
</evidence>
<dbReference type="EMBL" id="CM001218">
    <property type="protein sequence ID" value="KEH38508.1"/>
    <property type="molecule type" value="Genomic_DNA"/>
</dbReference>
<name>A0A072VAR1_MEDTR</name>
<accession>A0A072VAR1</accession>
<protein>
    <submittedName>
        <fullName evidence="2 3">Uncharacterized protein</fullName>
    </submittedName>
</protein>